<evidence type="ECO:0000256" key="3">
    <source>
        <dbReference type="SAM" id="SignalP"/>
    </source>
</evidence>
<dbReference type="Gene3D" id="3.90.70.10">
    <property type="entry name" value="Cysteine proteinases"/>
    <property type="match status" value="1"/>
</dbReference>
<dbReference type="Pfam" id="PF00112">
    <property type="entry name" value="Peptidase_C1"/>
    <property type="match status" value="1"/>
</dbReference>
<name>A0AA38I5A5_9CUCU</name>
<sequence length="221" mass="23919">MKPLLICVLGLLSVSTFALPDSVDWRDQGAVTPVKNQGLLDSPWLFSVTGALEGQNFLKTGQLIALSEQELADCVSVNGTTEDAYKYVIGHGLAADADYPHLDDGSCHRESIASAVTETAYVEVDYDEEVLRRVVAAVGPVAVEVNARAWTTYAGGIFKCRRPVPTNHGALLVGYGNEDGADYWLVKNSWGEEWGEGGYIRVERSIEGDCGITLYATYPVV</sequence>
<evidence type="ECO:0000313" key="6">
    <source>
        <dbReference type="Proteomes" id="UP001168821"/>
    </source>
</evidence>
<dbReference type="PROSITE" id="PS00640">
    <property type="entry name" value="THIOL_PROTEASE_ASN"/>
    <property type="match status" value="1"/>
</dbReference>
<reference evidence="5" key="1">
    <citation type="journal article" date="2023" name="G3 (Bethesda)">
        <title>Whole genome assemblies of Zophobas morio and Tenebrio molitor.</title>
        <authorList>
            <person name="Kaur S."/>
            <person name="Stinson S.A."/>
            <person name="diCenzo G.C."/>
        </authorList>
    </citation>
    <scope>NUCLEOTIDE SEQUENCE</scope>
    <source>
        <strain evidence="5">QUZm001</strain>
    </source>
</reference>
<dbReference type="InterPro" id="IPR039417">
    <property type="entry name" value="Peptidase_C1A_papain-like"/>
</dbReference>
<dbReference type="CDD" id="cd02248">
    <property type="entry name" value="Peptidase_C1A"/>
    <property type="match status" value="1"/>
</dbReference>
<dbReference type="InterPro" id="IPR038765">
    <property type="entry name" value="Papain-like_cys_pep_sf"/>
</dbReference>
<dbReference type="Proteomes" id="UP001168821">
    <property type="component" value="Unassembled WGS sequence"/>
</dbReference>
<evidence type="ECO:0000256" key="1">
    <source>
        <dbReference type="ARBA" id="ARBA00008455"/>
    </source>
</evidence>
<feature type="signal peptide" evidence="3">
    <location>
        <begin position="1"/>
        <end position="18"/>
    </location>
</feature>
<accession>A0AA38I5A5</accession>
<dbReference type="AlphaFoldDB" id="A0AA38I5A5"/>
<evidence type="ECO:0000259" key="4">
    <source>
        <dbReference type="SMART" id="SM00645"/>
    </source>
</evidence>
<comment type="caution">
    <text evidence="5">The sequence shown here is derived from an EMBL/GenBank/DDBJ whole genome shotgun (WGS) entry which is preliminary data.</text>
</comment>
<dbReference type="SUPFAM" id="SSF54001">
    <property type="entry name" value="Cysteine proteinases"/>
    <property type="match status" value="1"/>
</dbReference>
<keyword evidence="3" id="KW-0732">Signal</keyword>
<keyword evidence="2" id="KW-1015">Disulfide bond</keyword>
<dbReference type="PRINTS" id="PR00705">
    <property type="entry name" value="PAPAIN"/>
</dbReference>
<feature type="domain" description="Peptidase C1A papain C-terminal" evidence="4">
    <location>
        <begin position="19"/>
        <end position="220"/>
    </location>
</feature>
<protein>
    <recommendedName>
        <fullName evidence="4">Peptidase C1A papain C-terminal domain-containing protein</fullName>
    </recommendedName>
</protein>
<dbReference type="GO" id="GO:0008234">
    <property type="term" value="F:cysteine-type peptidase activity"/>
    <property type="evidence" value="ECO:0007669"/>
    <property type="project" value="InterPro"/>
</dbReference>
<dbReference type="SMART" id="SM00645">
    <property type="entry name" value="Pept_C1"/>
    <property type="match status" value="1"/>
</dbReference>
<dbReference type="InterPro" id="IPR013128">
    <property type="entry name" value="Peptidase_C1A"/>
</dbReference>
<dbReference type="InterPro" id="IPR025661">
    <property type="entry name" value="Pept_asp_AS"/>
</dbReference>
<comment type="similarity">
    <text evidence="1">Belongs to the peptidase C1 family.</text>
</comment>
<proteinExistence type="inferred from homology"/>
<dbReference type="PANTHER" id="PTHR12411">
    <property type="entry name" value="CYSTEINE PROTEASE FAMILY C1-RELATED"/>
    <property type="match status" value="1"/>
</dbReference>
<evidence type="ECO:0000313" key="5">
    <source>
        <dbReference type="EMBL" id="KAJ3647174.1"/>
    </source>
</evidence>
<gene>
    <name evidence="5" type="ORF">Zmor_024708</name>
</gene>
<feature type="chain" id="PRO_5041227886" description="Peptidase C1A papain C-terminal domain-containing protein" evidence="3">
    <location>
        <begin position="19"/>
        <end position="221"/>
    </location>
</feature>
<dbReference type="GO" id="GO:0006508">
    <property type="term" value="P:proteolysis"/>
    <property type="evidence" value="ECO:0007669"/>
    <property type="project" value="InterPro"/>
</dbReference>
<organism evidence="5 6">
    <name type="scientific">Zophobas morio</name>
    <dbReference type="NCBI Taxonomy" id="2755281"/>
    <lineage>
        <taxon>Eukaryota</taxon>
        <taxon>Metazoa</taxon>
        <taxon>Ecdysozoa</taxon>
        <taxon>Arthropoda</taxon>
        <taxon>Hexapoda</taxon>
        <taxon>Insecta</taxon>
        <taxon>Pterygota</taxon>
        <taxon>Neoptera</taxon>
        <taxon>Endopterygota</taxon>
        <taxon>Coleoptera</taxon>
        <taxon>Polyphaga</taxon>
        <taxon>Cucujiformia</taxon>
        <taxon>Tenebrionidae</taxon>
        <taxon>Zophobas</taxon>
    </lineage>
</organism>
<evidence type="ECO:0000256" key="2">
    <source>
        <dbReference type="ARBA" id="ARBA00023157"/>
    </source>
</evidence>
<keyword evidence="6" id="KW-1185">Reference proteome</keyword>
<dbReference type="EMBL" id="JALNTZ010000007">
    <property type="protein sequence ID" value="KAJ3647174.1"/>
    <property type="molecule type" value="Genomic_DNA"/>
</dbReference>
<dbReference type="InterPro" id="IPR000668">
    <property type="entry name" value="Peptidase_C1A_C"/>
</dbReference>
<dbReference type="FunFam" id="3.90.70.10:FF:000332">
    <property type="entry name" value="Cathepsin L1"/>
    <property type="match status" value="1"/>
</dbReference>